<organism evidence="1 2">
    <name type="scientific">Amphibiibacter pelophylacis</name>
    <dbReference type="NCBI Taxonomy" id="1799477"/>
    <lineage>
        <taxon>Bacteria</taxon>
        <taxon>Pseudomonadati</taxon>
        <taxon>Pseudomonadota</taxon>
        <taxon>Betaproteobacteria</taxon>
        <taxon>Burkholderiales</taxon>
        <taxon>Sphaerotilaceae</taxon>
        <taxon>Amphibiibacter</taxon>
    </lineage>
</organism>
<evidence type="ECO:0000313" key="1">
    <source>
        <dbReference type="EMBL" id="MEJ7138783.1"/>
    </source>
</evidence>
<sequence>MDNLMDFESLVMDYLSAQGLFLAPQFSLRDGGREWSCPDFVALDFRACEIQVVEVTTAYNVRGLIEKIQKREDQWFLRLRPQLLSLGIPVHNWKSVVRAFVRRERAEYVKSKILNADDVKIEIIEDIAIPWSWPWDQWKAQSGAEAGAPQAPRR</sequence>
<comment type="caution">
    <text evidence="1">The sequence shown here is derived from an EMBL/GenBank/DDBJ whole genome shotgun (WGS) entry which is preliminary data.</text>
</comment>
<reference evidence="1" key="1">
    <citation type="submission" date="2023-10" db="EMBL/GenBank/DDBJ databases">
        <title>Amphibacter perezi, gen. nov., sp. nov. a novel taxa of the family Comamonadaceae, class Betaproteobacteria isolated from the skin microbiota of Pelophylax perezi from different populations.</title>
        <authorList>
            <person name="Costa S."/>
            <person name="Proenca D.N."/>
            <person name="Lopes I."/>
            <person name="Morais P.V."/>
        </authorList>
    </citation>
    <scope>NUCLEOTIDE SEQUENCE</scope>
    <source>
        <strain evidence="1">SL12-8</strain>
    </source>
</reference>
<name>A0ACC6P3J0_9BURK</name>
<protein>
    <submittedName>
        <fullName evidence="1">Uncharacterized protein</fullName>
    </submittedName>
</protein>
<evidence type="ECO:0000313" key="2">
    <source>
        <dbReference type="Proteomes" id="UP001364695"/>
    </source>
</evidence>
<keyword evidence="2" id="KW-1185">Reference proteome</keyword>
<dbReference type="EMBL" id="JAWDIE010000015">
    <property type="protein sequence ID" value="MEJ7138783.1"/>
    <property type="molecule type" value="Genomic_DNA"/>
</dbReference>
<dbReference type="Proteomes" id="UP001364695">
    <property type="component" value="Unassembled WGS sequence"/>
</dbReference>
<gene>
    <name evidence="1" type="ORF">RV045_10155</name>
</gene>
<proteinExistence type="predicted"/>
<accession>A0ACC6P3J0</accession>